<protein>
    <submittedName>
        <fullName evidence="1">Uncharacterized protein</fullName>
    </submittedName>
</protein>
<accession>A0A9Q3GTX6</accession>
<evidence type="ECO:0000313" key="2">
    <source>
        <dbReference type="Proteomes" id="UP000765509"/>
    </source>
</evidence>
<organism evidence="1 2">
    <name type="scientific">Austropuccinia psidii MF-1</name>
    <dbReference type="NCBI Taxonomy" id="1389203"/>
    <lineage>
        <taxon>Eukaryota</taxon>
        <taxon>Fungi</taxon>
        <taxon>Dikarya</taxon>
        <taxon>Basidiomycota</taxon>
        <taxon>Pucciniomycotina</taxon>
        <taxon>Pucciniomycetes</taxon>
        <taxon>Pucciniales</taxon>
        <taxon>Sphaerophragmiaceae</taxon>
        <taxon>Austropuccinia</taxon>
    </lineage>
</organism>
<dbReference type="AlphaFoldDB" id="A0A9Q3GTX6"/>
<sequence length="114" mass="13150">MNALTSDEWLLHPPPFLPCRSLPAPRETPASSSPHSHNEAFQEFANLQLTLMIPQEIVHDSIQVILLENRQFLHMIPFVDATHPSEMHQEFWEELNTLLGKELEAYHQDSLKIS</sequence>
<gene>
    <name evidence="1" type="ORF">O181_019783</name>
</gene>
<reference evidence="1" key="1">
    <citation type="submission" date="2021-03" db="EMBL/GenBank/DDBJ databases">
        <title>Draft genome sequence of rust myrtle Austropuccinia psidii MF-1, a brazilian biotype.</title>
        <authorList>
            <person name="Quecine M.C."/>
            <person name="Pachon D.M.R."/>
            <person name="Bonatelli M.L."/>
            <person name="Correr F.H."/>
            <person name="Franceschini L.M."/>
            <person name="Leite T.F."/>
            <person name="Margarido G.R.A."/>
            <person name="Almeida C.A."/>
            <person name="Ferrarezi J.A."/>
            <person name="Labate C.A."/>
        </authorList>
    </citation>
    <scope>NUCLEOTIDE SEQUENCE</scope>
    <source>
        <strain evidence="1">MF-1</strain>
    </source>
</reference>
<name>A0A9Q3GTX6_9BASI</name>
<dbReference type="EMBL" id="AVOT02005827">
    <property type="protein sequence ID" value="MBW0480068.1"/>
    <property type="molecule type" value="Genomic_DNA"/>
</dbReference>
<proteinExistence type="predicted"/>
<evidence type="ECO:0000313" key="1">
    <source>
        <dbReference type="EMBL" id="MBW0480068.1"/>
    </source>
</evidence>
<dbReference type="Proteomes" id="UP000765509">
    <property type="component" value="Unassembled WGS sequence"/>
</dbReference>
<comment type="caution">
    <text evidence="1">The sequence shown here is derived from an EMBL/GenBank/DDBJ whole genome shotgun (WGS) entry which is preliminary data.</text>
</comment>
<keyword evidence="2" id="KW-1185">Reference proteome</keyword>